<evidence type="ECO:0000256" key="3">
    <source>
        <dbReference type="PROSITE-ProRule" id="PRU00023"/>
    </source>
</evidence>
<dbReference type="SUPFAM" id="SSF53300">
    <property type="entry name" value="vWA-like"/>
    <property type="match status" value="1"/>
</dbReference>
<dbReference type="InParanoid" id="A0A1X7TT88"/>
<dbReference type="SMART" id="SM00248">
    <property type="entry name" value="ANK"/>
    <property type="match status" value="6"/>
</dbReference>
<feature type="signal peptide" evidence="5">
    <location>
        <begin position="1"/>
        <end position="20"/>
    </location>
</feature>
<dbReference type="PRINTS" id="PR01415">
    <property type="entry name" value="ANKYRIN"/>
</dbReference>
<dbReference type="PROSITE" id="PS51257">
    <property type="entry name" value="PROKAR_LIPOPROTEIN"/>
    <property type="match status" value="1"/>
</dbReference>
<keyword evidence="2 3" id="KW-0040">ANK repeat</keyword>
<dbReference type="Pfam" id="PF12796">
    <property type="entry name" value="Ank_2"/>
    <property type="match status" value="3"/>
</dbReference>
<feature type="compositionally biased region" description="Low complexity" evidence="4">
    <location>
        <begin position="609"/>
        <end position="625"/>
    </location>
</feature>
<feature type="chain" id="PRO_5012304687" evidence="5">
    <location>
        <begin position="21"/>
        <end position="934"/>
    </location>
</feature>
<dbReference type="PANTHER" id="PTHR24188:SF29">
    <property type="entry name" value="GH09064P"/>
    <property type="match status" value="1"/>
</dbReference>
<proteinExistence type="predicted"/>
<reference evidence="6" key="1">
    <citation type="submission" date="2017-05" db="UniProtKB">
        <authorList>
            <consortium name="EnsemblMetazoa"/>
        </authorList>
    </citation>
    <scope>IDENTIFICATION</scope>
</reference>
<accession>A0A1X7TT88</accession>
<dbReference type="Gene3D" id="1.25.40.20">
    <property type="entry name" value="Ankyrin repeat-containing domain"/>
    <property type="match status" value="3"/>
</dbReference>
<sequence>MRLCATLLLSILLSSSCILASSIGRAHTSSNEIPSTNRTIKIAKRSAEATGCTTSSGIHIPPSSSEYPHLSLSPSPFSPPIDSMDICFVISNSRTMPQRWIQILAEKIDNHLKAEGIGSNATNRNRFSIVQFGGRGLDIQPRLLWNSSFFISDIVQARREVKKNGFIGDGFDALKFALDNAPFRNSPSVKKAFILGADTGRTVLAQNHDLTLPLLSDLIGRSGASLDVVTNFSLYPSNQSVIPLGFYNYSYTVFNASDRGYKILKAPVKITSSHGNTLSSYIDLSLSIGGGVWSLDAAKDANVNLVSSLASAVFSGWSLRDKRECLECSCINGTGQFLNATATVVYPDQHDNYVNITLSSNTDLSYRYLHFNSSNHILQYTLSPLLLHNLSQGIHTVMIIGRTSSGVETAKLVQFEITEVPFRIQFLPSTVDQYGTLIIPFRPSWVMNVTCSCRWSPEITRERCFNEYRADPNVIGNGSHTLNVKCYHQPKSLSITEEYDFFLESAPEIPSTVLHCNLNLSQGSAPYTVAVSIDCNREATTNCSIANLPSHQCNGSYTFSTSALSPGYYTFRLEAHDQYGYTYSIVSVFTVQPIDRICCPVILRGNASLSNSTSASSTSTQSSSNGVRTSVPDDSNDGSCSDLSQESESEFFKYSYDIEKMHDLLKDGAGDFFKVTNNGGTPLCLACFYGRDKIVSTLLSLCSDEDRKRMFDVSVGDGGKAPLRIAYEWNHTKVANILLKHGADPNIFKRGSTDDEKGSPYQMQSLLANIDMTMLQIAAKFGIVNVVKVLLEGIPLDDDDTDSRMECAVYHSDADRKRDISTSLLLACKEGHVQVVKLLLEHNADVSHTDTDGDTALHIASKKGHSQVVKVLLDHDRASFINDTDSCKRTPLFIACEEGHVQVVKVLLEYDADATVADQDGLNPLDIAVEEGHR</sequence>
<dbReference type="PROSITE" id="PS50297">
    <property type="entry name" value="ANK_REP_REGION"/>
    <property type="match status" value="4"/>
</dbReference>
<dbReference type="eggNOG" id="KOG4177">
    <property type="taxonomic scope" value="Eukaryota"/>
</dbReference>
<dbReference type="EnsemblMetazoa" id="Aqu2.1.18074_001">
    <property type="protein sequence ID" value="Aqu2.1.18074_001"/>
    <property type="gene ID" value="Aqu2.1.18074"/>
</dbReference>
<evidence type="ECO:0000256" key="1">
    <source>
        <dbReference type="ARBA" id="ARBA00022737"/>
    </source>
</evidence>
<feature type="repeat" description="ANK" evidence="3">
    <location>
        <begin position="718"/>
        <end position="750"/>
    </location>
</feature>
<dbReference type="InterPro" id="IPR036770">
    <property type="entry name" value="Ankyrin_rpt-contain_sf"/>
</dbReference>
<dbReference type="AlphaFoldDB" id="A0A1X7TT88"/>
<evidence type="ECO:0000256" key="4">
    <source>
        <dbReference type="SAM" id="MobiDB-lite"/>
    </source>
</evidence>
<feature type="region of interest" description="Disordered" evidence="4">
    <location>
        <begin position="609"/>
        <end position="644"/>
    </location>
</feature>
<dbReference type="OrthoDB" id="340620at2759"/>
<evidence type="ECO:0000313" key="6">
    <source>
        <dbReference type="EnsemblMetazoa" id="Aqu2.1.18074_001"/>
    </source>
</evidence>
<dbReference type="InterPro" id="IPR036465">
    <property type="entry name" value="vWFA_dom_sf"/>
</dbReference>
<keyword evidence="1" id="KW-0677">Repeat</keyword>
<dbReference type="PANTHER" id="PTHR24188">
    <property type="entry name" value="ANKYRIN REPEAT PROTEIN"/>
    <property type="match status" value="1"/>
</dbReference>
<feature type="repeat" description="ANK" evidence="3">
    <location>
        <begin position="852"/>
        <end position="884"/>
    </location>
</feature>
<dbReference type="PROSITE" id="PS50088">
    <property type="entry name" value="ANK_REPEAT"/>
    <property type="match status" value="4"/>
</dbReference>
<feature type="repeat" description="ANK" evidence="3">
    <location>
        <begin position="887"/>
        <end position="919"/>
    </location>
</feature>
<dbReference type="InterPro" id="IPR002110">
    <property type="entry name" value="Ankyrin_rpt"/>
</dbReference>
<organism evidence="6">
    <name type="scientific">Amphimedon queenslandica</name>
    <name type="common">Sponge</name>
    <dbReference type="NCBI Taxonomy" id="400682"/>
    <lineage>
        <taxon>Eukaryota</taxon>
        <taxon>Metazoa</taxon>
        <taxon>Porifera</taxon>
        <taxon>Demospongiae</taxon>
        <taxon>Heteroscleromorpha</taxon>
        <taxon>Haplosclerida</taxon>
        <taxon>Niphatidae</taxon>
        <taxon>Amphimedon</taxon>
    </lineage>
</organism>
<name>A0A1X7TT88_AMPQE</name>
<protein>
    <submittedName>
        <fullName evidence="6">Uncharacterized protein</fullName>
    </submittedName>
</protein>
<keyword evidence="5" id="KW-0732">Signal</keyword>
<feature type="repeat" description="ANK" evidence="3">
    <location>
        <begin position="819"/>
        <end position="851"/>
    </location>
</feature>
<evidence type="ECO:0000256" key="2">
    <source>
        <dbReference type="ARBA" id="ARBA00023043"/>
    </source>
</evidence>
<dbReference type="SUPFAM" id="SSF48403">
    <property type="entry name" value="Ankyrin repeat"/>
    <property type="match status" value="1"/>
</dbReference>
<evidence type="ECO:0000256" key="5">
    <source>
        <dbReference type="SAM" id="SignalP"/>
    </source>
</evidence>